<evidence type="ECO:0000313" key="2">
    <source>
        <dbReference type="Proteomes" id="UP001212170"/>
    </source>
</evidence>
<evidence type="ECO:0008006" key="3">
    <source>
        <dbReference type="Google" id="ProtNLM"/>
    </source>
</evidence>
<evidence type="ECO:0000313" key="1">
    <source>
        <dbReference type="EMBL" id="MDA6071144.1"/>
    </source>
</evidence>
<protein>
    <recommendedName>
        <fullName evidence="3">BppU N-terminal domain-containing protein</fullName>
    </recommendedName>
</protein>
<dbReference type="Proteomes" id="UP001212170">
    <property type="component" value="Unassembled WGS sequence"/>
</dbReference>
<name>A0ABT4WF03_9FLAO</name>
<dbReference type="EMBL" id="JAMZNK010000029">
    <property type="protein sequence ID" value="MDA6071144.1"/>
    <property type="molecule type" value="Genomic_DNA"/>
</dbReference>
<accession>A0ABT4WF03</accession>
<keyword evidence="2" id="KW-1185">Reference proteome</keyword>
<comment type="caution">
    <text evidence="1">The sequence shown here is derived from an EMBL/GenBank/DDBJ whole genome shotgun (WGS) entry which is preliminary data.</text>
</comment>
<reference evidence="1 2" key="1">
    <citation type="journal article" date="2023" name="Chemosphere">
        <title>Whole genome analysis of Flavobacterium aziz-sancarii sp. nov., isolated from Ardley Island (Antarctica), revealed a rich resistome and bioremediation potential.</title>
        <authorList>
            <person name="Otur C."/>
            <person name="Okay S."/>
            <person name="Kurt-Kizildogan A."/>
        </authorList>
    </citation>
    <scope>NUCLEOTIDE SEQUENCE [LARGE SCALE GENOMIC DNA]</scope>
    <source>
        <strain evidence="1 2">AC</strain>
    </source>
</reference>
<dbReference type="RefSeq" id="WP_271336960.1">
    <property type="nucleotide sequence ID" value="NZ_JAMZNK010000029.1"/>
</dbReference>
<organism evidence="1 2">
    <name type="scientific">Flavobacterium azizsancarii</name>
    <dbReference type="NCBI Taxonomy" id="2961580"/>
    <lineage>
        <taxon>Bacteria</taxon>
        <taxon>Pseudomonadati</taxon>
        <taxon>Bacteroidota</taxon>
        <taxon>Flavobacteriia</taxon>
        <taxon>Flavobacteriales</taxon>
        <taxon>Flavobacteriaceae</taxon>
        <taxon>Flavobacterium</taxon>
    </lineage>
</organism>
<gene>
    <name evidence="1" type="ORF">NJT12_16125</name>
</gene>
<proteinExistence type="predicted"/>
<sequence>MEFKVIQITKINNIDFKFTDTENLTFPVPPLASANHFSDNGVDTLKICATIYINSKDSKTPVVGSLSEDENVFEIFFDYDWDDASPETYDVWYVEIDYTSKTVGNITEVVSYLKNLNSTTHVGGGLGEDPKISRGTKTSAST</sequence>